<dbReference type="Gene3D" id="3.40.50.300">
    <property type="entry name" value="P-loop containing nucleotide triphosphate hydrolases"/>
    <property type="match status" value="1"/>
</dbReference>
<evidence type="ECO:0000313" key="3">
    <source>
        <dbReference type="WBParaSite" id="PDA_v2.g19407.t1"/>
    </source>
</evidence>
<dbReference type="InterPro" id="IPR027417">
    <property type="entry name" value="P-loop_NTPase"/>
</dbReference>
<feature type="region of interest" description="Disordered" evidence="1">
    <location>
        <begin position="121"/>
        <end position="145"/>
    </location>
</feature>
<keyword evidence="2" id="KW-1185">Reference proteome</keyword>
<organism evidence="2 3">
    <name type="scientific">Panagrolaimus davidi</name>
    <dbReference type="NCBI Taxonomy" id="227884"/>
    <lineage>
        <taxon>Eukaryota</taxon>
        <taxon>Metazoa</taxon>
        <taxon>Ecdysozoa</taxon>
        <taxon>Nematoda</taxon>
        <taxon>Chromadorea</taxon>
        <taxon>Rhabditida</taxon>
        <taxon>Tylenchina</taxon>
        <taxon>Panagrolaimomorpha</taxon>
        <taxon>Panagrolaimoidea</taxon>
        <taxon>Panagrolaimidae</taxon>
        <taxon>Panagrolaimus</taxon>
    </lineage>
</organism>
<name>A0A914PX21_9BILA</name>
<proteinExistence type="predicted"/>
<protein>
    <submittedName>
        <fullName evidence="3">Uncharacterized protein</fullName>
    </submittedName>
</protein>
<evidence type="ECO:0000313" key="2">
    <source>
        <dbReference type="Proteomes" id="UP000887578"/>
    </source>
</evidence>
<reference evidence="3" key="1">
    <citation type="submission" date="2022-11" db="UniProtKB">
        <authorList>
            <consortium name="WormBaseParasite"/>
        </authorList>
    </citation>
    <scope>IDENTIFICATION</scope>
</reference>
<dbReference type="WBParaSite" id="PDA_v2.g19407.t1">
    <property type="protein sequence ID" value="PDA_v2.g19407.t1"/>
    <property type="gene ID" value="PDA_v2.g19407"/>
</dbReference>
<dbReference type="Proteomes" id="UP000887578">
    <property type="component" value="Unplaced"/>
</dbReference>
<sequence>MEKAVEENRLKRGRSEVVQKQNQMIHLQRADGSITDNVSDLMEETTRFYNDLYSSEAGTYTHDREPNVMINRITADELTAAARHMKGRAGKSGKALIFLTPEDKDVFYDLRQVLHESTISTYPPELDKHPDAQQKPGQAVQKRSQDETLYPNSLIIVF</sequence>
<evidence type="ECO:0000256" key="1">
    <source>
        <dbReference type="SAM" id="MobiDB-lite"/>
    </source>
</evidence>
<accession>A0A914PX21</accession>
<dbReference type="AlphaFoldDB" id="A0A914PX21"/>